<dbReference type="OrthoDB" id="5341873at2759"/>
<comment type="caution">
    <text evidence="2">The sequence shown here is derived from an EMBL/GenBank/DDBJ whole genome shotgun (WGS) entry which is preliminary data.</text>
</comment>
<organism evidence="2 3">
    <name type="scientific">Myriangium duriaei CBS 260.36</name>
    <dbReference type="NCBI Taxonomy" id="1168546"/>
    <lineage>
        <taxon>Eukaryota</taxon>
        <taxon>Fungi</taxon>
        <taxon>Dikarya</taxon>
        <taxon>Ascomycota</taxon>
        <taxon>Pezizomycotina</taxon>
        <taxon>Dothideomycetes</taxon>
        <taxon>Dothideomycetidae</taxon>
        <taxon>Myriangiales</taxon>
        <taxon>Myriangiaceae</taxon>
        <taxon>Myriangium</taxon>
    </lineage>
</organism>
<dbReference type="AlphaFoldDB" id="A0A9P4JC37"/>
<protein>
    <recommendedName>
        <fullName evidence="4">STE24 endopeptidase</fullName>
    </recommendedName>
</protein>
<keyword evidence="3" id="KW-1185">Reference proteome</keyword>
<reference evidence="2" key="1">
    <citation type="journal article" date="2020" name="Stud. Mycol.">
        <title>101 Dothideomycetes genomes: a test case for predicting lifestyles and emergence of pathogens.</title>
        <authorList>
            <person name="Haridas S."/>
            <person name="Albert R."/>
            <person name="Binder M."/>
            <person name="Bloem J."/>
            <person name="Labutti K."/>
            <person name="Salamov A."/>
            <person name="Andreopoulos B."/>
            <person name="Baker S."/>
            <person name="Barry K."/>
            <person name="Bills G."/>
            <person name="Bluhm B."/>
            <person name="Cannon C."/>
            <person name="Castanera R."/>
            <person name="Culley D."/>
            <person name="Daum C."/>
            <person name="Ezra D."/>
            <person name="Gonzalez J."/>
            <person name="Henrissat B."/>
            <person name="Kuo A."/>
            <person name="Liang C."/>
            <person name="Lipzen A."/>
            <person name="Lutzoni F."/>
            <person name="Magnuson J."/>
            <person name="Mondo S."/>
            <person name="Nolan M."/>
            <person name="Ohm R."/>
            <person name="Pangilinan J."/>
            <person name="Park H.-J."/>
            <person name="Ramirez L."/>
            <person name="Alfaro M."/>
            <person name="Sun H."/>
            <person name="Tritt A."/>
            <person name="Yoshinaga Y."/>
            <person name="Zwiers L.-H."/>
            <person name="Turgeon B."/>
            <person name="Goodwin S."/>
            <person name="Spatafora J."/>
            <person name="Crous P."/>
            <person name="Grigoriev I."/>
        </authorList>
    </citation>
    <scope>NUCLEOTIDE SEQUENCE</scope>
    <source>
        <strain evidence="2">CBS 260.36</strain>
    </source>
</reference>
<dbReference type="EMBL" id="ML996081">
    <property type="protein sequence ID" value="KAF2156910.1"/>
    <property type="molecule type" value="Genomic_DNA"/>
</dbReference>
<feature type="transmembrane region" description="Helical" evidence="1">
    <location>
        <begin position="12"/>
        <end position="31"/>
    </location>
</feature>
<evidence type="ECO:0008006" key="4">
    <source>
        <dbReference type="Google" id="ProtNLM"/>
    </source>
</evidence>
<evidence type="ECO:0000313" key="3">
    <source>
        <dbReference type="Proteomes" id="UP000799439"/>
    </source>
</evidence>
<accession>A0A9P4JC37</accession>
<gene>
    <name evidence="2" type="ORF">K461DRAFT_317093</name>
</gene>
<proteinExistence type="predicted"/>
<keyword evidence="1" id="KW-0472">Membrane</keyword>
<keyword evidence="1" id="KW-0812">Transmembrane</keyword>
<name>A0A9P4JC37_9PEZI</name>
<dbReference type="Proteomes" id="UP000799439">
    <property type="component" value="Unassembled WGS sequence"/>
</dbReference>
<evidence type="ECO:0000313" key="2">
    <source>
        <dbReference type="EMBL" id="KAF2156910.1"/>
    </source>
</evidence>
<evidence type="ECO:0000256" key="1">
    <source>
        <dbReference type="SAM" id="Phobius"/>
    </source>
</evidence>
<keyword evidence="1" id="KW-1133">Transmembrane helix</keyword>
<sequence length="73" mass="8267">MPTQLDRHLQSKNLFFGFAGLVTAVSAWVIWGPSDIFPKQDPAGEPELWTESQLRDYLKQVGYVRTCLEDIVG</sequence>